<evidence type="ECO:0000313" key="3">
    <source>
        <dbReference type="Proteomes" id="UP000016625"/>
    </source>
</evidence>
<dbReference type="PATRIC" id="fig|1242965.3.peg.1887"/>
<evidence type="ECO:0000313" key="2">
    <source>
        <dbReference type="EMBL" id="ERJ30959.1"/>
    </source>
</evidence>
<comment type="caution">
    <text evidence="2">The sequence shown here is derived from an EMBL/GenBank/DDBJ whole genome shotgun (WGS) entry which is preliminary data.</text>
</comment>
<dbReference type="GO" id="GO:0050135">
    <property type="term" value="F:NADP+ nucleosidase activity"/>
    <property type="evidence" value="ECO:0007669"/>
    <property type="project" value="InterPro"/>
</dbReference>
<dbReference type="EMBL" id="ANNJ01000025">
    <property type="protein sequence ID" value="ERJ30959.1"/>
    <property type="molecule type" value="Genomic_DNA"/>
</dbReference>
<organism evidence="2 3">
    <name type="scientific">Campylobacter concisus UNSW2</name>
    <dbReference type="NCBI Taxonomy" id="1242965"/>
    <lineage>
        <taxon>Bacteria</taxon>
        <taxon>Pseudomonadati</taxon>
        <taxon>Campylobacterota</taxon>
        <taxon>Epsilonproteobacteria</taxon>
        <taxon>Campylobacterales</taxon>
        <taxon>Campylobacteraceae</taxon>
        <taxon>Campylobacter</taxon>
    </lineage>
</organism>
<dbReference type="Gene3D" id="3.40.50.450">
    <property type="match status" value="1"/>
</dbReference>
<evidence type="ECO:0000259" key="1">
    <source>
        <dbReference type="Pfam" id="PF10137"/>
    </source>
</evidence>
<dbReference type="Proteomes" id="UP000016625">
    <property type="component" value="Unassembled WGS sequence"/>
</dbReference>
<name>U2GSD3_9BACT</name>
<protein>
    <recommendedName>
        <fullName evidence="1">CD-NTase-associated protein 12/Pycsar effector protein TIR domain-containing protein</fullName>
    </recommendedName>
</protein>
<proteinExistence type="predicted"/>
<dbReference type="InterPro" id="IPR019302">
    <property type="entry name" value="CAP12/PCTIR_TIR_dom"/>
</dbReference>
<accession>U2GSD3</accession>
<dbReference type="AlphaFoldDB" id="U2GSD3"/>
<sequence>MGTRKINIFYSWQSDLNEKTNKIAIRRFIEEAIKRIKQNDDDIEIIIDEDARGNPGSKNIVEELMRKIRNSDIFIADVSIINGDGGGLRKTPNPNVLYELGFASSRLGWDRILLIFNDDCGCNVEDLPFDIRGHKVMKYLIKSTCSKDEVKDKIKGYSYNLEETIRLILKDNPEKEWDKKEKTDSDIKRERDIVEISKIMEGFNIEVFKKFIDLLPEKICEDIFYFDEILSYYLKSPIPTKLFDEELQNLFYEFYYLLSLLLGQDRHYNSNFSLNFHNSISMDERVGFMQEMNIIKQDFIKCLNNILDILKNRYIEIDFYENDKRTLNAFLEYIKETYKKDS</sequence>
<dbReference type="Pfam" id="PF10137">
    <property type="entry name" value="CAP12-PCTIR_TIR"/>
    <property type="match status" value="1"/>
</dbReference>
<reference evidence="2 3" key="1">
    <citation type="journal article" date="2013" name="BMC Genomics">
        <title>Comparative genomics of Campylobacter concisus isolates reveals genetic diversity and provides insights into disease association.</title>
        <authorList>
            <person name="Deshpande N.P."/>
            <person name="Kaakoush N.O."/>
            <person name="Wilkins M.R."/>
            <person name="Mitchell H.M."/>
        </authorList>
    </citation>
    <scope>NUCLEOTIDE SEQUENCE [LARGE SCALE GENOMIC DNA]</scope>
    <source>
        <strain evidence="2 3">UNSW2</strain>
    </source>
</reference>
<gene>
    <name evidence="2" type="ORF">UNSW2_1840</name>
</gene>
<dbReference type="RefSeq" id="WP_021093464.1">
    <property type="nucleotide sequence ID" value="NZ_ANNJ01000025.1"/>
</dbReference>
<feature type="domain" description="CD-NTase-associated protein 12/Pycsar effector protein TIR" evidence="1">
    <location>
        <begin position="31"/>
        <end position="138"/>
    </location>
</feature>